<keyword evidence="3 4" id="KW-0949">S-adenosyl-L-methionine</keyword>
<organism evidence="8 9">
    <name type="scientific">Carnegiea gigantea</name>
    <dbReference type="NCBI Taxonomy" id="171969"/>
    <lineage>
        <taxon>Eukaryota</taxon>
        <taxon>Viridiplantae</taxon>
        <taxon>Streptophyta</taxon>
        <taxon>Embryophyta</taxon>
        <taxon>Tracheophyta</taxon>
        <taxon>Spermatophyta</taxon>
        <taxon>Magnoliopsida</taxon>
        <taxon>eudicotyledons</taxon>
        <taxon>Gunneridae</taxon>
        <taxon>Pentapetalae</taxon>
        <taxon>Caryophyllales</taxon>
        <taxon>Cactineae</taxon>
        <taxon>Cactaceae</taxon>
        <taxon>Cactoideae</taxon>
        <taxon>Echinocereeae</taxon>
        <taxon>Carnegiea</taxon>
    </lineage>
</organism>
<keyword evidence="2 4" id="KW-0808">Transferase</keyword>
<dbReference type="NCBIfam" id="TIGR00479">
    <property type="entry name" value="rumA"/>
    <property type="match status" value="1"/>
</dbReference>
<feature type="region of interest" description="Disordered" evidence="5">
    <location>
        <begin position="18"/>
        <end position="74"/>
    </location>
</feature>
<dbReference type="SUPFAM" id="SSF50249">
    <property type="entry name" value="Nucleic acid-binding proteins"/>
    <property type="match status" value="1"/>
</dbReference>
<dbReference type="PANTHER" id="PTHR11061:SF30">
    <property type="entry name" value="TRNA (URACIL(54)-C(5))-METHYLTRANSFERASE"/>
    <property type="match status" value="1"/>
</dbReference>
<keyword evidence="9" id="KW-1185">Reference proteome</keyword>
<feature type="binding site" evidence="4">
    <location>
        <position position="407"/>
    </location>
    <ligand>
        <name>S-adenosyl-L-methionine</name>
        <dbReference type="ChEBI" id="CHEBI:59789"/>
    </ligand>
</feature>
<dbReference type="InterPro" id="IPR012340">
    <property type="entry name" value="NA-bd_OB-fold"/>
</dbReference>
<dbReference type="PANTHER" id="PTHR11061">
    <property type="entry name" value="RNA M5U METHYLTRANSFERASE"/>
    <property type="match status" value="1"/>
</dbReference>
<dbReference type="EMBL" id="JAKOGI010001720">
    <property type="protein sequence ID" value="KAJ8424272.1"/>
    <property type="molecule type" value="Genomic_DNA"/>
</dbReference>
<keyword evidence="6" id="KW-1133">Transmembrane helix</keyword>
<evidence type="ECO:0000259" key="7">
    <source>
        <dbReference type="PROSITE" id="PS50926"/>
    </source>
</evidence>
<dbReference type="PROSITE" id="PS51687">
    <property type="entry name" value="SAM_MT_RNA_M5U"/>
    <property type="match status" value="1"/>
</dbReference>
<reference evidence="8" key="1">
    <citation type="submission" date="2022-04" db="EMBL/GenBank/DDBJ databases">
        <title>Carnegiea gigantea Genome sequencing and assembly v2.</title>
        <authorList>
            <person name="Copetti D."/>
            <person name="Sanderson M.J."/>
            <person name="Burquez A."/>
            <person name="Wojciechowski M.F."/>
        </authorList>
    </citation>
    <scope>NUCLEOTIDE SEQUENCE</scope>
    <source>
        <strain evidence="8">SGP5-SGP5p</strain>
        <tissue evidence="8">Aerial part</tissue>
    </source>
</reference>
<evidence type="ECO:0000256" key="2">
    <source>
        <dbReference type="ARBA" id="ARBA00022679"/>
    </source>
</evidence>
<evidence type="ECO:0000313" key="8">
    <source>
        <dbReference type="EMBL" id="KAJ8424272.1"/>
    </source>
</evidence>
<evidence type="ECO:0000313" key="9">
    <source>
        <dbReference type="Proteomes" id="UP001153076"/>
    </source>
</evidence>
<feature type="domain" description="TRAM" evidence="7">
    <location>
        <begin position="75"/>
        <end position="135"/>
    </location>
</feature>
<feature type="transmembrane region" description="Helical" evidence="6">
    <location>
        <begin position="214"/>
        <end position="231"/>
    </location>
</feature>
<dbReference type="FunFam" id="2.40.50.140:FF:000231">
    <property type="entry name" value="RNA methyltransferase family protein"/>
    <property type="match status" value="1"/>
</dbReference>
<dbReference type="InterPro" id="IPR002792">
    <property type="entry name" value="TRAM_dom"/>
</dbReference>
<dbReference type="InterPro" id="IPR010280">
    <property type="entry name" value="U5_MeTrfase_fam"/>
</dbReference>
<dbReference type="GO" id="GO:0008757">
    <property type="term" value="F:S-adenosylmethionine-dependent methyltransferase activity"/>
    <property type="evidence" value="ECO:0007669"/>
    <property type="project" value="UniProtKB-ARBA"/>
</dbReference>
<feature type="active site" description="Nucleophile" evidence="4">
    <location>
        <position position="534"/>
    </location>
</feature>
<feature type="binding site" evidence="4">
    <location>
        <position position="438"/>
    </location>
    <ligand>
        <name>S-adenosyl-L-methionine</name>
        <dbReference type="ChEBI" id="CHEBI:59789"/>
    </ligand>
</feature>
<keyword evidence="6" id="KW-0812">Transmembrane</keyword>
<keyword evidence="6" id="KW-0472">Membrane</keyword>
<comment type="similarity">
    <text evidence="4">Belongs to the class I-like SAM-binding methyltransferase superfamily. RNA M5U methyltransferase family.</text>
</comment>
<dbReference type="PROSITE" id="PS50926">
    <property type="entry name" value="TRAM"/>
    <property type="match status" value="1"/>
</dbReference>
<comment type="caution">
    <text evidence="8">The sequence shown here is derived from an EMBL/GenBank/DDBJ whole genome shotgun (WGS) entry which is preliminary data.</text>
</comment>
<evidence type="ECO:0000256" key="3">
    <source>
        <dbReference type="ARBA" id="ARBA00022691"/>
    </source>
</evidence>
<accession>A0A9Q1GRT6</accession>
<dbReference type="GO" id="GO:0008173">
    <property type="term" value="F:RNA methyltransferase activity"/>
    <property type="evidence" value="ECO:0007669"/>
    <property type="project" value="InterPro"/>
</dbReference>
<feature type="compositionally biased region" description="Polar residues" evidence="5">
    <location>
        <begin position="59"/>
        <end position="69"/>
    </location>
</feature>
<evidence type="ECO:0000256" key="4">
    <source>
        <dbReference type="PROSITE-ProRule" id="PRU01024"/>
    </source>
</evidence>
<dbReference type="Proteomes" id="UP001153076">
    <property type="component" value="Unassembled WGS sequence"/>
</dbReference>
<dbReference type="GO" id="GO:0001510">
    <property type="term" value="P:RNA methylation"/>
    <property type="evidence" value="ECO:0007669"/>
    <property type="project" value="UniProtKB-ARBA"/>
</dbReference>
<dbReference type="FunFam" id="3.40.50.150:FF:000009">
    <property type="entry name" value="23S rRNA (Uracil(1939)-C(5))-methyltransferase RlmD"/>
    <property type="match status" value="1"/>
</dbReference>
<protein>
    <recommendedName>
        <fullName evidence="7">TRAM domain-containing protein</fullName>
    </recommendedName>
</protein>
<feature type="binding site" evidence="4">
    <location>
        <position position="459"/>
    </location>
    <ligand>
        <name>S-adenosyl-L-methionine</name>
        <dbReference type="ChEBI" id="CHEBI:59789"/>
    </ligand>
</feature>
<gene>
    <name evidence="8" type="ORF">Cgig2_004694</name>
</gene>
<dbReference type="Gene3D" id="2.40.50.1070">
    <property type="match status" value="1"/>
</dbReference>
<feature type="compositionally biased region" description="Polar residues" evidence="5">
    <location>
        <begin position="28"/>
        <end position="39"/>
    </location>
</feature>
<evidence type="ECO:0000256" key="5">
    <source>
        <dbReference type="SAM" id="MobiDB-lite"/>
    </source>
</evidence>
<feature type="binding site" evidence="4">
    <location>
        <position position="507"/>
    </location>
    <ligand>
        <name>S-adenosyl-L-methionine</name>
        <dbReference type="ChEBI" id="CHEBI:59789"/>
    </ligand>
</feature>
<dbReference type="SUPFAM" id="SSF53335">
    <property type="entry name" value="S-adenosyl-L-methionine-dependent methyltransferases"/>
    <property type="match status" value="1"/>
</dbReference>
<dbReference type="Gene3D" id="2.40.50.140">
    <property type="entry name" value="Nucleic acid-binding proteins"/>
    <property type="match status" value="1"/>
</dbReference>
<proteinExistence type="inferred from homology"/>
<dbReference type="InterPro" id="IPR029063">
    <property type="entry name" value="SAM-dependent_MTases_sf"/>
</dbReference>
<sequence>MANNIHTIRTLAPRPWLHTFRHGRNSPHSHSLSITSLASVSPPPPPSIKEDDTDRPSVSVFNDTSQNPKPKTPYFPKRGQTLELVCESLAFKGKGLCKVTETGFVLMCDRALPGERFLGRVTRCKGNYAEVTKLKTLSPHLDAVDAPCEYASYCGGCKTQNLSYEAQLRFKEQQVRELMLHVGKFRDRHPEVGSIVKPIVPCANQFHYRNKVKLKLYIFSAVFCLVCALYVQQMEFSFSTQRWIPRELLEAEKGVGSDYALGLHAPGFFDKVLNVNKCLLQSEPANQVLLAVQDCWKHPRLGLSPYDVHSHAGFLKHIIIRTGRDGKSGRPEVMVNFVTSSYKLELLEPLVEKVSAINEVVSVLNNINTSVGSTSIGEEEHILYGKSTITEVLRGLTFQISANSFFQTNTQQAEVLYKLIEDVAGLKGDGSEIVLDLFCGTGTIGLSLARRVKHVYGYEVVAQAISDARRNADLNGIHNATFVQGDLNKIDENFGKNFPQPDVVISDPNRPGMHMKLIKFLLELKAPRIVYVSCNPATCARDLDYLCHGSVIITFALPTSPRSDLFSQFA</sequence>
<keyword evidence="1 4" id="KW-0489">Methyltransferase</keyword>
<dbReference type="CDD" id="cd02440">
    <property type="entry name" value="AdoMet_MTases"/>
    <property type="match status" value="1"/>
</dbReference>
<dbReference type="GO" id="GO:0006396">
    <property type="term" value="P:RNA processing"/>
    <property type="evidence" value="ECO:0007669"/>
    <property type="project" value="InterPro"/>
</dbReference>
<dbReference type="AlphaFoldDB" id="A0A9Q1GRT6"/>
<evidence type="ECO:0000256" key="6">
    <source>
        <dbReference type="SAM" id="Phobius"/>
    </source>
</evidence>
<dbReference type="FunFam" id="2.40.50.1070:FF:000003">
    <property type="entry name" value="23S rRNA (Uracil-5-)-methyltransferase RumA"/>
    <property type="match status" value="1"/>
</dbReference>
<name>A0A9Q1GRT6_9CARY</name>
<evidence type="ECO:0000256" key="1">
    <source>
        <dbReference type="ARBA" id="ARBA00022603"/>
    </source>
</evidence>
<dbReference type="OrthoDB" id="10250660at2759"/>
<dbReference type="Pfam" id="PF05958">
    <property type="entry name" value="tRNA_U5-meth_tr"/>
    <property type="match status" value="1"/>
</dbReference>
<dbReference type="Gene3D" id="3.40.50.150">
    <property type="entry name" value="Vaccinia Virus protein VP39"/>
    <property type="match status" value="1"/>
</dbReference>